<organism evidence="12 13">
    <name type="scientific">Clostridium argentinense CDC 2741</name>
    <dbReference type="NCBI Taxonomy" id="1418104"/>
    <lineage>
        <taxon>Bacteria</taxon>
        <taxon>Bacillati</taxon>
        <taxon>Bacillota</taxon>
        <taxon>Clostridia</taxon>
        <taxon>Eubacteriales</taxon>
        <taxon>Clostridiaceae</taxon>
        <taxon>Clostridium</taxon>
    </lineage>
</organism>
<proteinExistence type="inferred from homology"/>
<name>A0A0C1R6T5_9CLOT</name>
<keyword evidence="7 10" id="KW-0546">Nucleotide metabolism</keyword>
<protein>
    <recommendedName>
        <fullName evidence="10">dITP/XTP pyrophosphatase</fullName>
        <ecNumber evidence="10">3.6.1.66</ecNumber>
    </recommendedName>
    <alternativeName>
        <fullName evidence="10">Non-canonical purine NTP pyrophosphatase</fullName>
    </alternativeName>
    <alternativeName>
        <fullName evidence="10">Non-standard purine NTP pyrophosphatase</fullName>
    </alternativeName>
    <alternativeName>
        <fullName evidence="10">Nucleoside-triphosphate diphosphatase</fullName>
    </alternativeName>
    <alternativeName>
        <fullName evidence="10">Nucleoside-triphosphate pyrophosphatase</fullName>
        <shortName evidence="10">NTPase</shortName>
    </alternativeName>
</protein>
<comment type="caution">
    <text evidence="12">The sequence shown here is derived from an EMBL/GenBank/DDBJ whole genome shotgun (WGS) entry which is preliminary data.</text>
</comment>
<dbReference type="Gene3D" id="3.90.950.10">
    <property type="match status" value="1"/>
</dbReference>
<evidence type="ECO:0000256" key="2">
    <source>
        <dbReference type="ARBA" id="ARBA00011738"/>
    </source>
</evidence>
<dbReference type="SUPFAM" id="SSF52972">
    <property type="entry name" value="ITPase-like"/>
    <property type="match status" value="1"/>
</dbReference>
<comment type="catalytic activity">
    <reaction evidence="8 10">
        <text>dITP + H2O = dIMP + diphosphate + H(+)</text>
        <dbReference type="Rhea" id="RHEA:28342"/>
        <dbReference type="ChEBI" id="CHEBI:15377"/>
        <dbReference type="ChEBI" id="CHEBI:15378"/>
        <dbReference type="ChEBI" id="CHEBI:33019"/>
        <dbReference type="ChEBI" id="CHEBI:61194"/>
        <dbReference type="ChEBI" id="CHEBI:61382"/>
        <dbReference type="EC" id="3.6.1.66"/>
    </reaction>
</comment>
<feature type="binding site" evidence="10">
    <location>
        <begin position="155"/>
        <end position="158"/>
    </location>
    <ligand>
        <name>substrate</name>
    </ligand>
</feature>
<reference evidence="12 13" key="1">
    <citation type="journal article" date="2015" name="Infect. Genet. Evol.">
        <title>Genomic sequences of six botulinum neurotoxin-producing strains representing three clostridial species illustrate the mobility and diversity of botulinum neurotoxin genes.</title>
        <authorList>
            <person name="Smith T.J."/>
            <person name="Hill K.K."/>
            <person name="Xie G."/>
            <person name="Foley B.T."/>
            <person name="Williamson C.H."/>
            <person name="Foster J.T."/>
            <person name="Johnson S.L."/>
            <person name="Chertkov O."/>
            <person name="Teshima H."/>
            <person name="Gibbons H.S."/>
            <person name="Johnsky L.A."/>
            <person name="Karavis M.A."/>
            <person name="Smith L.A."/>
        </authorList>
    </citation>
    <scope>NUCLEOTIDE SEQUENCE [LARGE SCALE GENOMIC DNA]</scope>
    <source>
        <strain evidence="12 13">CDC 2741</strain>
    </source>
</reference>
<dbReference type="EC" id="3.6.1.66" evidence="10"/>
<comment type="catalytic activity">
    <reaction evidence="10">
        <text>ITP + H2O = IMP + diphosphate + H(+)</text>
        <dbReference type="Rhea" id="RHEA:29399"/>
        <dbReference type="ChEBI" id="CHEBI:15377"/>
        <dbReference type="ChEBI" id="CHEBI:15378"/>
        <dbReference type="ChEBI" id="CHEBI:33019"/>
        <dbReference type="ChEBI" id="CHEBI:58053"/>
        <dbReference type="ChEBI" id="CHEBI:61402"/>
        <dbReference type="EC" id="3.6.1.66"/>
    </reaction>
</comment>
<dbReference type="STRING" id="29341.RSJ17_15130"/>
<dbReference type="GO" id="GO:0017111">
    <property type="term" value="F:ribonucleoside triphosphate phosphatase activity"/>
    <property type="evidence" value="ECO:0007669"/>
    <property type="project" value="InterPro"/>
</dbReference>
<dbReference type="HAMAP" id="MF_01405">
    <property type="entry name" value="Non_canon_purine_NTPase"/>
    <property type="match status" value="1"/>
</dbReference>
<keyword evidence="5 10" id="KW-0378">Hydrolase</keyword>
<dbReference type="CDD" id="cd00515">
    <property type="entry name" value="HAM1"/>
    <property type="match status" value="1"/>
</dbReference>
<evidence type="ECO:0000313" key="13">
    <source>
        <dbReference type="Proteomes" id="UP000031366"/>
    </source>
</evidence>
<keyword evidence="4 10" id="KW-0547">Nucleotide-binding</keyword>
<dbReference type="OrthoDB" id="9807456at2"/>
<evidence type="ECO:0000256" key="5">
    <source>
        <dbReference type="ARBA" id="ARBA00022801"/>
    </source>
</evidence>
<dbReference type="GO" id="GO:0046872">
    <property type="term" value="F:metal ion binding"/>
    <property type="evidence" value="ECO:0007669"/>
    <property type="project" value="UniProtKB-KW"/>
</dbReference>
<dbReference type="InterPro" id="IPR029001">
    <property type="entry name" value="ITPase-like_fam"/>
</dbReference>
<keyword evidence="6 10" id="KW-0460">Magnesium</keyword>
<dbReference type="GO" id="GO:0009146">
    <property type="term" value="P:purine nucleoside triphosphate catabolic process"/>
    <property type="evidence" value="ECO:0007669"/>
    <property type="project" value="UniProtKB-UniRule"/>
</dbReference>
<keyword evidence="3 10" id="KW-0479">Metal-binding</keyword>
<evidence type="ECO:0000256" key="4">
    <source>
        <dbReference type="ARBA" id="ARBA00022741"/>
    </source>
</evidence>
<evidence type="ECO:0000256" key="9">
    <source>
        <dbReference type="ARBA" id="ARBA00052017"/>
    </source>
</evidence>
<evidence type="ECO:0000256" key="8">
    <source>
        <dbReference type="ARBA" id="ARBA00051875"/>
    </source>
</evidence>
<comment type="similarity">
    <text evidence="1 10 11">Belongs to the HAM1 NTPase family.</text>
</comment>
<gene>
    <name evidence="12" type="primary">rdgB</name>
    <name evidence="12" type="ORF">U732_2080</name>
</gene>
<evidence type="ECO:0000256" key="3">
    <source>
        <dbReference type="ARBA" id="ARBA00022723"/>
    </source>
</evidence>
<dbReference type="NCBIfam" id="TIGR00042">
    <property type="entry name" value="RdgB/HAM1 family non-canonical purine NTP pyrophosphatase"/>
    <property type="match status" value="1"/>
</dbReference>
<dbReference type="InterPro" id="IPR020922">
    <property type="entry name" value="dITP/XTP_pyrophosphatase"/>
</dbReference>
<comment type="subunit">
    <text evidence="2 10">Homodimer.</text>
</comment>
<dbReference type="GO" id="GO:0035870">
    <property type="term" value="F:dITP diphosphatase activity"/>
    <property type="evidence" value="ECO:0007669"/>
    <property type="project" value="UniProtKB-UniRule"/>
</dbReference>
<dbReference type="Proteomes" id="UP000031366">
    <property type="component" value="Unassembled WGS sequence"/>
</dbReference>
<feature type="binding site" evidence="10">
    <location>
        <position position="72"/>
    </location>
    <ligand>
        <name>substrate</name>
    </ligand>
</feature>
<dbReference type="NCBIfam" id="NF011397">
    <property type="entry name" value="PRK14822.1"/>
    <property type="match status" value="1"/>
</dbReference>
<dbReference type="InterPro" id="IPR002637">
    <property type="entry name" value="RdgB/HAM1"/>
</dbReference>
<dbReference type="AlphaFoldDB" id="A0A0C1R6T5"/>
<dbReference type="GO" id="GO:0009117">
    <property type="term" value="P:nucleotide metabolic process"/>
    <property type="evidence" value="ECO:0007669"/>
    <property type="project" value="UniProtKB-KW"/>
</dbReference>
<accession>A0A0C1R6T5</accession>
<feature type="binding site" evidence="10">
    <location>
        <begin position="8"/>
        <end position="13"/>
    </location>
    <ligand>
        <name>substrate</name>
    </ligand>
</feature>
<evidence type="ECO:0000313" key="12">
    <source>
        <dbReference type="EMBL" id="KIE46211.1"/>
    </source>
</evidence>
<dbReference type="GO" id="GO:0036222">
    <property type="term" value="F:XTP diphosphatase activity"/>
    <property type="evidence" value="ECO:0007669"/>
    <property type="project" value="UniProtKB-UniRule"/>
</dbReference>
<dbReference type="FunFam" id="3.90.950.10:FF:000001">
    <property type="entry name" value="dITP/XTP pyrophosphatase"/>
    <property type="match status" value="1"/>
</dbReference>
<evidence type="ECO:0000256" key="10">
    <source>
        <dbReference type="HAMAP-Rule" id="MF_01405"/>
    </source>
</evidence>
<comment type="cofactor">
    <cofactor evidence="10">
        <name>Mg(2+)</name>
        <dbReference type="ChEBI" id="CHEBI:18420"/>
    </cofactor>
    <text evidence="10">Binds 1 Mg(2+) ion per subunit.</text>
</comment>
<dbReference type="PANTHER" id="PTHR11067:SF9">
    <property type="entry name" value="INOSINE TRIPHOSPHATE PYROPHOSPHATASE"/>
    <property type="match status" value="1"/>
</dbReference>
<dbReference type="GO" id="GO:0036220">
    <property type="term" value="F:ITP diphosphatase activity"/>
    <property type="evidence" value="ECO:0007669"/>
    <property type="project" value="UniProtKB-UniRule"/>
</dbReference>
<evidence type="ECO:0000256" key="11">
    <source>
        <dbReference type="RuleBase" id="RU003781"/>
    </source>
</evidence>
<feature type="binding site" evidence="10">
    <location>
        <begin position="183"/>
        <end position="184"/>
    </location>
    <ligand>
        <name>substrate</name>
    </ligand>
</feature>
<evidence type="ECO:0000256" key="7">
    <source>
        <dbReference type="ARBA" id="ARBA00023080"/>
    </source>
</evidence>
<dbReference type="RefSeq" id="WP_039634115.1">
    <property type="nucleotide sequence ID" value="NZ_AYSO01000017.1"/>
</dbReference>
<feature type="active site" description="Proton acceptor" evidence="10">
    <location>
        <position position="71"/>
    </location>
</feature>
<evidence type="ECO:0000256" key="6">
    <source>
        <dbReference type="ARBA" id="ARBA00022842"/>
    </source>
</evidence>
<dbReference type="GO" id="GO:0000166">
    <property type="term" value="F:nucleotide binding"/>
    <property type="evidence" value="ECO:0007669"/>
    <property type="project" value="UniProtKB-KW"/>
</dbReference>
<comment type="function">
    <text evidence="10">Pyrophosphatase that catalyzes the hydrolysis of nucleoside triphosphates to their monophosphate derivatives, with a high preference for the non-canonical purine nucleotides XTP (xanthosine triphosphate), dITP (deoxyinosine triphosphate) and ITP. Seems to function as a house-cleaning enzyme that removes non-canonical purine nucleotides from the nucleotide pool, thus preventing their incorporation into DNA/RNA and avoiding chromosomal lesions.</text>
</comment>
<keyword evidence="13" id="KW-1185">Reference proteome</keyword>
<feature type="binding site" evidence="10">
    <location>
        <position position="41"/>
    </location>
    <ligand>
        <name>Mg(2+)</name>
        <dbReference type="ChEBI" id="CHEBI:18420"/>
    </ligand>
</feature>
<dbReference type="GO" id="GO:0005829">
    <property type="term" value="C:cytosol"/>
    <property type="evidence" value="ECO:0007669"/>
    <property type="project" value="TreeGrafter"/>
</dbReference>
<dbReference type="PANTHER" id="PTHR11067">
    <property type="entry name" value="INOSINE TRIPHOSPHATE PYROPHOSPHATASE/HAM1 PROTEIN"/>
    <property type="match status" value="1"/>
</dbReference>
<sequence length="200" mass="22271">MKKLIIASNNNHKIQEIKEMLKEFPLEVLGLKESGIDIDVEENGTTFMENALIKAKAIHNISKENMVLADDSGLMVDALNGAPGVYSARYSGEHGNDVANNKKLIKELEGVCFEKREAAFVCAMALIVNEENIIKVEGKVEGKIKEQYIEIKDAFGYDPLFYVESLGKTFAEVSSQVKNSMSHRGRALESLKVELVKYID</sequence>
<dbReference type="EMBL" id="AYSO01000017">
    <property type="protein sequence ID" value="KIE46211.1"/>
    <property type="molecule type" value="Genomic_DNA"/>
</dbReference>
<feature type="binding site" evidence="10">
    <location>
        <position position="71"/>
    </location>
    <ligand>
        <name>Mg(2+)</name>
        <dbReference type="ChEBI" id="CHEBI:18420"/>
    </ligand>
</feature>
<feature type="binding site" evidence="10">
    <location>
        <position position="178"/>
    </location>
    <ligand>
        <name>substrate</name>
    </ligand>
</feature>
<dbReference type="Pfam" id="PF01725">
    <property type="entry name" value="Ham1p_like"/>
    <property type="match status" value="1"/>
</dbReference>
<evidence type="ECO:0000256" key="1">
    <source>
        <dbReference type="ARBA" id="ARBA00008023"/>
    </source>
</evidence>
<comment type="catalytic activity">
    <reaction evidence="9 10">
        <text>XTP + H2O = XMP + diphosphate + H(+)</text>
        <dbReference type="Rhea" id="RHEA:28610"/>
        <dbReference type="ChEBI" id="CHEBI:15377"/>
        <dbReference type="ChEBI" id="CHEBI:15378"/>
        <dbReference type="ChEBI" id="CHEBI:33019"/>
        <dbReference type="ChEBI" id="CHEBI:57464"/>
        <dbReference type="ChEBI" id="CHEBI:61314"/>
        <dbReference type="EC" id="3.6.1.66"/>
    </reaction>
</comment>